<dbReference type="HOGENOM" id="CLU_595996_0_0_1"/>
<name>M3AZ15_PSEFD</name>
<feature type="signal peptide" evidence="2">
    <location>
        <begin position="1"/>
        <end position="19"/>
    </location>
</feature>
<proteinExistence type="predicted"/>
<dbReference type="Proteomes" id="UP000016932">
    <property type="component" value="Unassembled WGS sequence"/>
</dbReference>
<evidence type="ECO:0000313" key="4">
    <source>
        <dbReference type="Proteomes" id="UP000016932"/>
    </source>
</evidence>
<evidence type="ECO:0000313" key="3">
    <source>
        <dbReference type="EMBL" id="EME82452.1"/>
    </source>
</evidence>
<reference evidence="3 4" key="1">
    <citation type="journal article" date="2012" name="PLoS Pathog.">
        <title>Diverse lifestyles and strategies of plant pathogenesis encoded in the genomes of eighteen Dothideomycetes fungi.</title>
        <authorList>
            <person name="Ohm R.A."/>
            <person name="Feau N."/>
            <person name="Henrissat B."/>
            <person name="Schoch C.L."/>
            <person name="Horwitz B.A."/>
            <person name="Barry K.W."/>
            <person name="Condon B.J."/>
            <person name="Copeland A.C."/>
            <person name="Dhillon B."/>
            <person name="Glaser F."/>
            <person name="Hesse C.N."/>
            <person name="Kosti I."/>
            <person name="LaButti K."/>
            <person name="Lindquist E.A."/>
            <person name="Lucas S."/>
            <person name="Salamov A.A."/>
            <person name="Bradshaw R.E."/>
            <person name="Ciuffetti L."/>
            <person name="Hamelin R.C."/>
            <person name="Kema G.H.J."/>
            <person name="Lawrence C."/>
            <person name="Scott J.A."/>
            <person name="Spatafora J.W."/>
            <person name="Turgeon B.G."/>
            <person name="de Wit P.J.G.M."/>
            <person name="Zhong S."/>
            <person name="Goodwin S.B."/>
            <person name="Grigoriev I.V."/>
        </authorList>
    </citation>
    <scope>NUCLEOTIDE SEQUENCE [LARGE SCALE GENOMIC DNA]</scope>
    <source>
        <strain evidence="3 4">CIRAD86</strain>
    </source>
</reference>
<evidence type="ECO:0000256" key="2">
    <source>
        <dbReference type="SAM" id="SignalP"/>
    </source>
</evidence>
<dbReference type="EMBL" id="KB446559">
    <property type="protein sequence ID" value="EME82452.1"/>
    <property type="molecule type" value="Genomic_DNA"/>
</dbReference>
<keyword evidence="4" id="KW-1185">Reference proteome</keyword>
<dbReference type="RefSeq" id="XP_007927817.1">
    <property type="nucleotide sequence ID" value="XM_007929626.1"/>
</dbReference>
<dbReference type="AlphaFoldDB" id="M3AZ15"/>
<protein>
    <submittedName>
        <fullName evidence="3">Uncharacterized protein</fullName>
    </submittedName>
</protein>
<dbReference type="VEuPathDB" id="FungiDB:MYCFIDRAFT_175999"/>
<feature type="chain" id="PRO_5004031217" evidence="2">
    <location>
        <begin position="20"/>
        <end position="459"/>
    </location>
</feature>
<dbReference type="KEGG" id="pfj:MYCFIDRAFT_175999"/>
<accession>M3AZ15</accession>
<evidence type="ECO:0000256" key="1">
    <source>
        <dbReference type="SAM" id="MobiDB-lite"/>
    </source>
</evidence>
<organism evidence="3 4">
    <name type="scientific">Pseudocercospora fijiensis (strain CIRAD86)</name>
    <name type="common">Black leaf streak disease fungus</name>
    <name type="synonym">Mycosphaerella fijiensis</name>
    <dbReference type="NCBI Taxonomy" id="383855"/>
    <lineage>
        <taxon>Eukaryota</taxon>
        <taxon>Fungi</taxon>
        <taxon>Dikarya</taxon>
        <taxon>Ascomycota</taxon>
        <taxon>Pezizomycotina</taxon>
        <taxon>Dothideomycetes</taxon>
        <taxon>Dothideomycetidae</taxon>
        <taxon>Mycosphaerellales</taxon>
        <taxon>Mycosphaerellaceae</taxon>
        <taxon>Pseudocercospora</taxon>
    </lineage>
</organism>
<dbReference type="GeneID" id="19333480"/>
<keyword evidence="2" id="KW-0732">Signal</keyword>
<feature type="compositionally biased region" description="Basic and acidic residues" evidence="1">
    <location>
        <begin position="313"/>
        <end position="329"/>
    </location>
</feature>
<gene>
    <name evidence="3" type="ORF">MYCFIDRAFT_175999</name>
</gene>
<feature type="region of interest" description="Disordered" evidence="1">
    <location>
        <begin position="306"/>
        <end position="336"/>
    </location>
</feature>
<sequence>MGFGYACCCILVLCYFVSSIKMPSASPSCAFVPFRSCFYTNRFRLRLTAVRHVSPRRPGTNEALAFLINIFIHSAGVKHRHGPVMIRLVIDPPCLQSAEWLLCFRVNHSGHVFAQVSWFCAYASVASQRWKCRGKDPTYGLWRLLQGYRYCSTRHACIVISGSLLGACRNTTLTCCKCVVGDMETSFPWLIRLHMSPICFSSSRPSIAVLDPNDIKSIGYSSPAFSIALIAFGNGNGLNSCIQKFNPHIVWYPQARLRRGDISARREVLCLQVGKAKESISNRTRTRTRTRGKAWQVTTPSAINTSSSLSTIPERKSLRKEVKARPESRLKKRRSQDDMLVLQRTISRQGPNYQYLTKNAKSSVRLGSMESMLEHHKRSRECQRTILHIWAISNYNRKHKWPTTCSRSLEILESVGVWNATRALLWPEFRNLAKEREELSLARFLRVEAQTSKNQPGGG</sequence>